<sequence length="548" mass="60911">MLTVGAILRAMGKRDEAREAFERARHSSLEKADFERLEEAWMGLSSIARDAGDRGPGQLEETGVLECFKCGRLWANFGIFKKSSMKIEDSIRSFRLAMRLGQRDSNVYRCQEVLADLGQLADEGCGPQAVKTFLRGAEIAKSKMPPGVLDAQVELMRQDRANAARDGGKVLVVGCFIQGNTPTGRWDGSALDSGIGGSEQAVIHLSARLQARGWQVEIYGRPVRSGRARDGTLWLPWDYASPMLMAKSASKRFIWLHDTVQEQAGYDHLMKQVDGVLVLSDFHASLLPDRLKRKAIITQNGVDEDMFTDGPNLSEHFIYASMPSRGLLHVLKAWTTIRRCLGEVGKNATLSVLYGFTQHDHQLASKDPVYKEWMAHVSGAMEKMKDEGVNYYGMVSHSSLAHLLSQAGFYLYPTVFPETSCIALMKAQLTSNRLLSQIAGAIPITSRFEGSAIPETAGLFDLGQHPVGLVNGTGSISLDWLKRWTKTVCEAAGASGEARVRSMLERKTGQVGMTLEGYRRSMKEWARHRFSWNKVASEWDDILKNFRN</sequence>
<dbReference type="AlphaFoldDB" id="L1IVK1"/>
<evidence type="ECO:0000313" key="2">
    <source>
        <dbReference type="EnsemblProtists" id="EKX40263"/>
    </source>
</evidence>
<gene>
    <name evidence="1" type="ORF">GUITHDRAFT_142974</name>
</gene>
<dbReference type="SUPFAM" id="SSF53756">
    <property type="entry name" value="UDP-Glycosyltransferase/glycogen phosphorylase"/>
    <property type="match status" value="1"/>
</dbReference>
<dbReference type="Proteomes" id="UP000011087">
    <property type="component" value="Unassembled WGS sequence"/>
</dbReference>
<evidence type="ECO:0000313" key="1">
    <source>
        <dbReference type="EMBL" id="EKX40263.1"/>
    </source>
</evidence>
<dbReference type="GeneID" id="17296965"/>
<reference evidence="3" key="2">
    <citation type="submission" date="2012-11" db="EMBL/GenBank/DDBJ databases">
        <authorList>
            <person name="Kuo A."/>
            <person name="Curtis B.A."/>
            <person name="Tanifuji G."/>
            <person name="Burki F."/>
            <person name="Gruber A."/>
            <person name="Irimia M."/>
            <person name="Maruyama S."/>
            <person name="Arias M.C."/>
            <person name="Ball S.G."/>
            <person name="Gile G.H."/>
            <person name="Hirakawa Y."/>
            <person name="Hopkins J.F."/>
            <person name="Rensing S.A."/>
            <person name="Schmutz J."/>
            <person name="Symeonidi A."/>
            <person name="Elias M."/>
            <person name="Eveleigh R.J."/>
            <person name="Herman E.K."/>
            <person name="Klute M.J."/>
            <person name="Nakayama T."/>
            <person name="Obornik M."/>
            <person name="Reyes-Prieto A."/>
            <person name="Armbrust E.V."/>
            <person name="Aves S.J."/>
            <person name="Beiko R.G."/>
            <person name="Coutinho P."/>
            <person name="Dacks J.B."/>
            <person name="Durnford D.G."/>
            <person name="Fast N.M."/>
            <person name="Green B.R."/>
            <person name="Grisdale C."/>
            <person name="Hempe F."/>
            <person name="Henrissat B."/>
            <person name="Hoppner M.P."/>
            <person name="Ishida K.-I."/>
            <person name="Kim E."/>
            <person name="Koreny L."/>
            <person name="Kroth P.G."/>
            <person name="Liu Y."/>
            <person name="Malik S.-B."/>
            <person name="Maier U.G."/>
            <person name="McRose D."/>
            <person name="Mock T."/>
            <person name="Neilson J.A."/>
            <person name="Onodera N.T."/>
            <person name="Poole A.M."/>
            <person name="Pritham E.J."/>
            <person name="Richards T.A."/>
            <person name="Rocap G."/>
            <person name="Roy S.W."/>
            <person name="Sarai C."/>
            <person name="Schaack S."/>
            <person name="Shirato S."/>
            <person name="Slamovits C.H."/>
            <person name="Spencer D.F."/>
            <person name="Suzuki S."/>
            <person name="Worden A.Z."/>
            <person name="Zauner S."/>
            <person name="Barry K."/>
            <person name="Bell C."/>
            <person name="Bharti A.K."/>
            <person name="Crow J.A."/>
            <person name="Grimwood J."/>
            <person name="Kramer R."/>
            <person name="Lindquist E."/>
            <person name="Lucas S."/>
            <person name="Salamov A."/>
            <person name="McFadden G.I."/>
            <person name="Lane C.E."/>
            <person name="Keeling P.J."/>
            <person name="Gray M.W."/>
            <person name="Grigoriev I.V."/>
            <person name="Archibald J.M."/>
        </authorList>
    </citation>
    <scope>NUCLEOTIDE SEQUENCE</scope>
    <source>
        <strain evidence="3">CCMP2712</strain>
    </source>
</reference>
<dbReference type="KEGG" id="gtt:GUITHDRAFT_142974"/>
<proteinExistence type="predicted"/>
<dbReference type="EMBL" id="JH993033">
    <property type="protein sequence ID" value="EKX40263.1"/>
    <property type="molecule type" value="Genomic_DNA"/>
</dbReference>
<evidence type="ECO:0000313" key="3">
    <source>
        <dbReference type="Proteomes" id="UP000011087"/>
    </source>
</evidence>
<name>L1IVK1_GUITC</name>
<organism evidence="1">
    <name type="scientific">Guillardia theta (strain CCMP2712)</name>
    <name type="common">Cryptophyte</name>
    <dbReference type="NCBI Taxonomy" id="905079"/>
    <lineage>
        <taxon>Eukaryota</taxon>
        <taxon>Cryptophyceae</taxon>
        <taxon>Pyrenomonadales</taxon>
        <taxon>Geminigeraceae</taxon>
        <taxon>Guillardia</taxon>
    </lineage>
</organism>
<evidence type="ECO:0008006" key="4">
    <source>
        <dbReference type="Google" id="ProtNLM"/>
    </source>
</evidence>
<dbReference type="RefSeq" id="XP_005827243.1">
    <property type="nucleotide sequence ID" value="XM_005827186.1"/>
</dbReference>
<protein>
    <recommendedName>
        <fullName evidence="4">Glycosyl transferase family 1 domain-containing protein</fullName>
    </recommendedName>
</protein>
<dbReference type="HOGENOM" id="CLU_497373_0_0_1"/>
<dbReference type="eggNOG" id="KOG4626">
    <property type="taxonomic scope" value="Eukaryota"/>
</dbReference>
<dbReference type="OrthoDB" id="9991317at2759"/>
<dbReference type="EnsemblProtists" id="EKX40263">
    <property type="protein sequence ID" value="EKX40263"/>
    <property type="gene ID" value="GUITHDRAFT_142974"/>
</dbReference>
<reference evidence="1 3" key="1">
    <citation type="journal article" date="2012" name="Nature">
        <title>Algal genomes reveal evolutionary mosaicism and the fate of nucleomorphs.</title>
        <authorList>
            <consortium name="DOE Joint Genome Institute"/>
            <person name="Curtis B.A."/>
            <person name="Tanifuji G."/>
            <person name="Burki F."/>
            <person name="Gruber A."/>
            <person name="Irimia M."/>
            <person name="Maruyama S."/>
            <person name="Arias M.C."/>
            <person name="Ball S.G."/>
            <person name="Gile G.H."/>
            <person name="Hirakawa Y."/>
            <person name="Hopkins J.F."/>
            <person name="Kuo A."/>
            <person name="Rensing S.A."/>
            <person name="Schmutz J."/>
            <person name="Symeonidi A."/>
            <person name="Elias M."/>
            <person name="Eveleigh R.J."/>
            <person name="Herman E.K."/>
            <person name="Klute M.J."/>
            <person name="Nakayama T."/>
            <person name="Obornik M."/>
            <person name="Reyes-Prieto A."/>
            <person name="Armbrust E.V."/>
            <person name="Aves S.J."/>
            <person name="Beiko R.G."/>
            <person name="Coutinho P."/>
            <person name="Dacks J.B."/>
            <person name="Durnford D.G."/>
            <person name="Fast N.M."/>
            <person name="Green B.R."/>
            <person name="Grisdale C.J."/>
            <person name="Hempel F."/>
            <person name="Henrissat B."/>
            <person name="Hoppner M.P."/>
            <person name="Ishida K."/>
            <person name="Kim E."/>
            <person name="Koreny L."/>
            <person name="Kroth P.G."/>
            <person name="Liu Y."/>
            <person name="Malik S.B."/>
            <person name="Maier U.G."/>
            <person name="McRose D."/>
            <person name="Mock T."/>
            <person name="Neilson J.A."/>
            <person name="Onodera N.T."/>
            <person name="Poole A.M."/>
            <person name="Pritham E.J."/>
            <person name="Richards T.A."/>
            <person name="Rocap G."/>
            <person name="Roy S.W."/>
            <person name="Sarai C."/>
            <person name="Schaack S."/>
            <person name="Shirato S."/>
            <person name="Slamovits C.H."/>
            <person name="Spencer D.F."/>
            <person name="Suzuki S."/>
            <person name="Worden A.Z."/>
            <person name="Zauner S."/>
            <person name="Barry K."/>
            <person name="Bell C."/>
            <person name="Bharti A.K."/>
            <person name="Crow J.A."/>
            <person name="Grimwood J."/>
            <person name="Kramer R."/>
            <person name="Lindquist E."/>
            <person name="Lucas S."/>
            <person name="Salamov A."/>
            <person name="McFadden G.I."/>
            <person name="Lane C.E."/>
            <person name="Keeling P.J."/>
            <person name="Gray M.W."/>
            <person name="Grigoriev I.V."/>
            <person name="Archibald J.M."/>
        </authorList>
    </citation>
    <scope>NUCLEOTIDE SEQUENCE</scope>
    <source>
        <strain evidence="1 3">CCMP2712</strain>
    </source>
</reference>
<dbReference type="PaxDb" id="55529-EKX40263"/>
<accession>L1IVK1</accession>
<reference evidence="2" key="3">
    <citation type="submission" date="2016-03" db="UniProtKB">
        <authorList>
            <consortium name="EnsemblProtists"/>
        </authorList>
    </citation>
    <scope>IDENTIFICATION</scope>
</reference>
<keyword evidence="3" id="KW-1185">Reference proteome</keyword>